<protein>
    <recommendedName>
        <fullName evidence="3">Endonuclease-reverse transcriptase</fullName>
    </recommendedName>
</protein>
<dbReference type="AlphaFoldDB" id="A0AAU9TJ73"/>
<reference evidence="1" key="1">
    <citation type="submission" date="2022-03" db="EMBL/GenBank/DDBJ databases">
        <authorList>
            <person name="Tunstrom K."/>
        </authorList>
    </citation>
    <scope>NUCLEOTIDE SEQUENCE</scope>
</reference>
<keyword evidence="2" id="KW-1185">Reference proteome</keyword>
<evidence type="ECO:0000313" key="2">
    <source>
        <dbReference type="Proteomes" id="UP001153954"/>
    </source>
</evidence>
<evidence type="ECO:0000313" key="1">
    <source>
        <dbReference type="EMBL" id="CAH2086906.1"/>
    </source>
</evidence>
<name>A0AAU9TJ73_EUPED</name>
<dbReference type="Proteomes" id="UP001153954">
    <property type="component" value="Unassembled WGS sequence"/>
</dbReference>
<dbReference type="EMBL" id="CAKOGL010000005">
    <property type="protein sequence ID" value="CAH2086906.1"/>
    <property type="molecule type" value="Genomic_DNA"/>
</dbReference>
<sequence length="122" mass="14386">MAAFGKLKNVFSFVISQCLKSKVFDRCVLPVMTYGSETWSLTMGHLNKLQVAQRAMERTMLDNSLRDRIRNYEIHRRTKVVDMAQRICKLKWQWTGDIAYRNDDRWSRKVLELDGRSRNGQA</sequence>
<evidence type="ECO:0008006" key="3">
    <source>
        <dbReference type="Google" id="ProtNLM"/>
    </source>
</evidence>
<organism evidence="1 2">
    <name type="scientific">Euphydryas editha</name>
    <name type="common">Edith's checkerspot</name>
    <dbReference type="NCBI Taxonomy" id="104508"/>
    <lineage>
        <taxon>Eukaryota</taxon>
        <taxon>Metazoa</taxon>
        <taxon>Ecdysozoa</taxon>
        <taxon>Arthropoda</taxon>
        <taxon>Hexapoda</taxon>
        <taxon>Insecta</taxon>
        <taxon>Pterygota</taxon>
        <taxon>Neoptera</taxon>
        <taxon>Endopterygota</taxon>
        <taxon>Lepidoptera</taxon>
        <taxon>Glossata</taxon>
        <taxon>Ditrysia</taxon>
        <taxon>Papilionoidea</taxon>
        <taxon>Nymphalidae</taxon>
        <taxon>Nymphalinae</taxon>
        <taxon>Euphydryas</taxon>
    </lineage>
</organism>
<comment type="caution">
    <text evidence="1">The sequence shown here is derived from an EMBL/GenBank/DDBJ whole genome shotgun (WGS) entry which is preliminary data.</text>
</comment>
<proteinExistence type="predicted"/>
<accession>A0AAU9TJ73</accession>
<gene>
    <name evidence="1" type="ORF">EEDITHA_LOCUS3225</name>
</gene>